<dbReference type="InterPro" id="IPR013747">
    <property type="entry name" value="ACP_syn_III_C"/>
</dbReference>
<dbReference type="CDD" id="cd00830">
    <property type="entry name" value="KAS_III"/>
    <property type="match status" value="1"/>
</dbReference>
<keyword evidence="2" id="KW-0012">Acyltransferase</keyword>
<dbReference type="Pfam" id="PF08545">
    <property type="entry name" value="ACP_syn_III"/>
    <property type="match status" value="1"/>
</dbReference>
<feature type="domain" description="Beta-ketoacyl-[acyl-carrier-protein] synthase III C-terminal" evidence="3">
    <location>
        <begin position="249"/>
        <end position="337"/>
    </location>
</feature>
<dbReference type="Proteomes" id="UP000193355">
    <property type="component" value="Unassembled WGS sequence"/>
</dbReference>
<dbReference type="Gene3D" id="3.40.47.10">
    <property type="match status" value="1"/>
</dbReference>
<evidence type="ECO:0000259" key="3">
    <source>
        <dbReference type="Pfam" id="PF08541"/>
    </source>
</evidence>
<dbReference type="GO" id="GO:0004315">
    <property type="term" value="F:3-oxoacyl-[acyl-carrier-protein] synthase activity"/>
    <property type="evidence" value="ECO:0007669"/>
    <property type="project" value="InterPro"/>
</dbReference>
<dbReference type="STRING" id="561720.SAMN06275492_11947"/>
<dbReference type="NCBIfam" id="NF006829">
    <property type="entry name" value="PRK09352.1"/>
    <property type="match status" value="1"/>
</dbReference>
<sequence length="338" mass="37395">MNPKEAYVAHISCHLPEKRLTNEDLVREFKAWTTDKIKAKTGIEERRIAEKEPVSELATKAAERLFEETGLDRGEIDMVLLCTETPDYIMPSTACLVHRNLGLRKDCGAFDYNLGCSGYLYGLHMASAMVRSGMADKILLLTGDVLSRYVNPGDKSTRTIFGDGFTASLISSESQSGGIGNFVLGTDGTGCENLIIPAGGAVEPCDESTKEVYTNRYGNSRTKENLYMNGPEVFSFAVREVPPVVERCLELNDMTMEDVDLFVFHQATEMMLTKLRDVIKIPEDRFIIDIEETGNTVSSTIPMAIRRATKKGRLLPGDKVLICGFGVGYSWGATVIRF</sequence>
<evidence type="ECO:0000259" key="4">
    <source>
        <dbReference type="Pfam" id="PF08545"/>
    </source>
</evidence>
<reference evidence="6" key="1">
    <citation type="submission" date="2017-04" db="EMBL/GenBank/DDBJ databases">
        <authorList>
            <person name="Varghese N."/>
            <person name="Submissions S."/>
        </authorList>
    </citation>
    <scope>NUCLEOTIDE SEQUENCE [LARGE SCALE GENOMIC DNA]</scope>
    <source>
        <strain evidence="6">USBA 82</strain>
    </source>
</reference>
<dbReference type="Pfam" id="PF08541">
    <property type="entry name" value="ACP_syn_III_C"/>
    <property type="match status" value="1"/>
</dbReference>
<dbReference type="InterPro" id="IPR013751">
    <property type="entry name" value="ACP_syn_III_N"/>
</dbReference>
<dbReference type="PANTHER" id="PTHR34069:SF2">
    <property type="entry name" value="BETA-KETOACYL-[ACYL-CARRIER-PROTEIN] SYNTHASE III"/>
    <property type="match status" value="1"/>
</dbReference>
<dbReference type="AlphaFoldDB" id="A0A1X7K154"/>
<keyword evidence="1" id="KW-0808">Transferase</keyword>
<organism evidence="5 6">
    <name type="scientific">Dethiosulfovibrio salsuginis</name>
    <dbReference type="NCBI Taxonomy" id="561720"/>
    <lineage>
        <taxon>Bacteria</taxon>
        <taxon>Thermotogati</taxon>
        <taxon>Synergistota</taxon>
        <taxon>Synergistia</taxon>
        <taxon>Synergistales</taxon>
        <taxon>Dethiosulfovibrionaceae</taxon>
        <taxon>Dethiosulfovibrio</taxon>
    </lineage>
</organism>
<dbReference type="GO" id="GO:0044550">
    <property type="term" value="P:secondary metabolite biosynthetic process"/>
    <property type="evidence" value="ECO:0007669"/>
    <property type="project" value="TreeGrafter"/>
</dbReference>
<dbReference type="InterPro" id="IPR016039">
    <property type="entry name" value="Thiolase-like"/>
</dbReference>
<dbReference type="OrthoDB" id="9815506at2"/>
<evidence type="ECO:0000256" key="1">
    <source>
        <dbReference type="ARBA" id="ARBA00022679"/>
    </source>
</evidence>
<gene>
    <name evidence="5" type="ORF">SAMN06275492_11947</name>
</gene>
<evidence type="ECO:0000313" key="5">
    <source>
        <dbReference type="EMBL" id="SMG34225.1"/>
    </source>
</evidence>
<keyword evidence="6" id="KW-1185">Reference proteome</keyword>
<dbReference type="SUPFAM" id="SSF53901">
    <property type="entry name" value="Thiolase-like"/>
    <property type="match status" value="1"/>
</dbReference>
<accession>A0A1X7K154</accession>
<dbReference type="GO" id="GO:0006633">
    <property type="term" value="P:fatty acid biosynthetic process"/>
    <property type="evidence" value="ECO:0007669"/>
    <property type="project" value="InterPro"/>
</dbReference>
<proteinExistence type="predicted"/>
<dbReference type="PANTHER" id="PTHR34069">
    <property type="entry name" value="3-OXOACYL-[ACYL-CARRIER-PROTEIN] SYNTHASE 3"/>
    <property type="match status" value="1"/>
</dbReference>
<protein>
    <submittedName>
        <fullName evidence="5">3-oxoacyl-[acyl-carrier-protein] synthase-3</fullName>
    </submittedName>
</protein>
<feature type="domain" description="Beta-ketoacyl-[acyl-carrier-protein] synthase III N-terminal" evidence="4">
    <location>
        <begin position="110"/>
        <end position="188"/>
    </location>
</feature>
<evidence type="ECO:0000256" key="2">
    <source>
        <dbReference type="ARBA" id="ARBA00023315"/>
    </source>
</evidence>
<dbReference type="EMBL" id="FXBB01000019">
    <property type="protein sequence ID" value="SMG34225.1"/>
    <property type="molecule type" value="Genomic_DNA"/>
</dbReference>
<dbReference type="RefSeq" id="WP_085544852.1">
    <property type="nucleotide sequence ID" value="NZ_FXBB01000019.1"/>
</dbReference>
<name>A0A1X7K154_9BACT</name>
<evidence type="ECO:0000313" key="6">
    <source>
        <dbReference type="Proteomes" id="UP000193355"/>
    </source>
</evidence>